<dbReference type="HAMAP" id="MF_01241">
    <property type="entry name" value="GlcN6P_deamin"/>
    <property type="match status" value="1"/>
</dbReference>
<evidence type="ECO:0000313" key="6">
    <source>
        <dbReference type="EMBL" id="QKX49508.1"/>
    </source>
</evidence>
<dbReference type="InterPro" id="IPR018321">
    <property type="entry name" value="Glucosamine6P_isomerase_CS"/>
</dbReference>
<dbReference type="Pfam" id="PF01182">
    <property type="entry name" value="Glucosamine_iso"/>
    <property type="match status" value="1"/>
</dbReference>
<dbReference type="FunFam" id="3.40.50.1360:FF:000003">
    <property type="entry name" value="Glucosamine-6-phosphate deaminase"/>
    <property type="match status" value="1"/>
</dbReference>
<protein>
    <recommendedName>
        <fullName evidence="4">Glucosamine-6-phosphate deaminase</fullName>
        <ecNumber evidence="4">3.5.99.6</ecNumber>
    </recommendedName>
    <alternativeName>
        <fullName evidence="4">GlcN6P deaminase</fullName>
        <shortName evidence="4">GNPDA</shortName>
    </alternativeName>
    <alternativeName>
        <fullName evidence="4">Glucosamine-6-phosphate isomerase</fullName>
    </alternativeName>
</protein>
<keyword evidence="2 4" id="KW-0378">Hydrolase</keyword>
<feature type="active site" description="Proton acceptor; for enolization step" evidence="4">
    <location>
        <position position="67"/>
    </location>
</feature>
<feature type="active site" description="For ring-opening step" evidence="4">
    <location>
        <position position="136"/>
    </location>
</feature>
<dbReference type="SUPFAM" id="SSF100950">
    <property type="entry name" value="NagB/RpiA/CoA transferase-like"/>
    <property type="match status" value="1"/>
</dbReference>
<name>A0A7H8Q6C5_9BACL</name>
<dbReference type="GO" id="GO:0004342">
    <property type="term" value="F:glucosamine-6-phosphate deaminase activity"/>
    <property type="evidence" value="ECO:0007669"/>
    <property type="project" value="UniProtKB-UniRule"/>
</dbReference>
<comment type="catalytic activity">
    <reaction evidence="1 4">
        <text>alpha-D-glucosamine 6-phosphate + H2O = beta-D-fructose 6-phosphate + NH4(+)</text>
        <dbReference type="Rhea" id="RHEA:12172"/>
        <dbReference type="ChEBI" id="CHEBI:15377"/>
        <dbReference type="ChEBI" id="CHEBI:28938"/>
        <dbReference type="ChEBI" id="CHEBI:57634"/>
        <dbReference type="ChEBI" id="CHEBI:75989"/>
        <dbReference type="EC" id="3.5.99.6"/>
    </reaction>
</comment>
<dbReference type="GO" id="GO:0019262">
    <property type="term" value="P:N-acetylneuraminate catabolic process"/>
    <property type="evidence" value="ECO:0007669"/>
    <property type="project" value="UniProtKB-UniRule"/>
</dbReference>
<dbReference type="InterPro" id="IPR006148">
    <property type="entry name" value="Glc/Gal-6P_isomerase"/>
</dbReference>
<feature type="domain" description="Glucosamine/galactosamine-6-phosphate isomerase" evidence="5">
    <location>
        <begin position="10"/>
        <end position="226"/>
    </location>
</feature>
<dbReference type="GO" id="GO:0006043">
    <property type="term" value="P:glucosamine catabolic process"/>
    <property type="evidence" value="ECO:0007669"/>
    <property type="project" value="TreeGrafter"/>
</dbReference>
<dbReference type="EMBL" id="CP051177">
    <property type="protein sequence ID" value="QKX49508.1"/>
    <property type="molecule type" value="Genomic_DNA"/>
</dbReference>
<evidence type="ECO:0000256" key="2">
    <source>
        <dbReference type="ARBA" id="ARBA00022801"/>
    </source>
</evidence>
<dbReference type="PROSITE" id="PS01161">
    <property type="entry name" value="GLC_GALNAC_ISOMERASE"/>
    <property type="match status" value="1"/>
</dbReference>
<feature type="active site" description="Proton acceptor; for ring-opening step" evidence="4">
    <location>
        <position position="138"/>
    </location>
</feature>
<comment type="caution">
    <text evidence="4">Lacks conserved residue(s) required for the propagation of feature annotation.</text>
</comment>
<accession>A0A7H8Q6C5</accession>
<dbReference type="GO" id="GO:0005975">
    <property type="term" value="P:carbohydrate metabolic process"/>
    <property type="evidence" value="ECO:0007669"/>
    <property type="project" value="InterPro"/>
</dbReference>
<dbReference type="InterPro" id="IPR037171">
    <property type="entry name" value="NagB/RpiA_transferase-like"/>
</dbReference>
<dbReference type="GO" id="GO:0042802">
    <property type="term" value="F:identical protein binding"/>
    <property type="evidence" value="ECO:0007669"/>
    <property type="project" value="TreeGrafter"/>
</dbReference>
<proteinExistence type="inferred from homology"/>
<dbReference type="GO" id="GO:0006046">
    <property type="term" value="P:N-acetylglucosamine catabolic process"/>
    <property type="evidence" value="ECO:0007669"/>
    <property type="project" value="UniProtKB-UniRule"/>
</dbReference>
<dbReference type="Gene3D" id="3.40.50.1360">
    <property type="match status" value="1"/>
</dbReference>
<gene>
    <name evidence="4 6" type="primary">nagB</name>
    <name evidence="6" type="ORF">HF394_02330</name>
</gene>
<dbReference type="PANTHER" id="PTHR11280:SF5">
    <property type="entry name" value="GLUCOSAMINE-6-PHOSPHATE ISOMERASE"/>
    <property type="match status" value="1"/>
</dbReference>
<reference evidence="7" key="1">
    <citation type="submission" date="2020-06" db="EMBL/GenBank/DDBJ databases">
        <title>Isolation of Planomicrobium glaciei.</title>
        <authorList>
            <person name="Malisova L."/>
            <person name="Safrankova R."/>
            <person name="Jakubu V."/>
            <person name="Spanelova P."/>
        </authorList>
    </citation>
    <scope>NUCLEOTIDE SEQUENCE [LARGE SCALE GENOMIC DNA]</scope>
    <source>
        <strain evidence="7">NRL-ATB46093</strain>
    </source>
</reference>
<keyword evidence="7" id="KW-1185">Reference proteome</keyword>
<dbReference type="RefSeq" id="WP_176293982.1">
    <property type="nucleotide sequence ID" value="NZ_CP051177.1"/>
</dbReference>
<comment type="function">
    <text evidence="4">Catalyzes the reversible isomerization-deamination of glucosamine 6-phosphate (GlcN6P) to form fructose 6-phosphate (Fru6P) and ammonium ion.</text>
</comment>
<dbReference type="GO" id="GO:0005737">
    <property type="term" value="C:cytoplasm"/>
    <property type="evidence" value="ECO:0007669"/>
    <property type="project" value="TreeGrafter"/>
</dbReference>
<dbReference type="InterPro" id="IPR004547">
    <property type="entry name" value="Glucosamine6P_isomerase"/>
</dbReference>
<dbReference type="UniPathway" id="UPA00629">
    <property type="reaction ID" value="UER00684"/>
</dbReference>
<evidence type="ECO:0000256" key="1">
    <source>
        <dbReference type="ARBA" id="ARBA00000644"/>
    </source>
</evidence>
<evidence type="ECO:0000313" key="7">
    <source>
        <dbReference type="Proteomes" id="UP000509222"/>
    </source>
</evidence>
<comment type="similarity">
    <text evidence="4">Belongs to the glucosamine/galactosamine-6-phosphate isomerase family. NagB subfamily.</text>
</comment>
<evidence type="ECO:0000256" key="4">
    <source>
        <dbReference type="HAMAP-Rule" id="MF_01241"/>
    </source>
</evidence>
<dbReference type="Proteomes" id="UP000509222">
    <property type="component" value="Chromosome"/>
</dbReference>
<evidence type="ECO:0000256" key="3">
    <source>
        <dbReference type="ARBA" id="ARBA00023277"/>
    </source>
</evidence>
<feature type="active site" description="For ring-opening step" evidence="4">
    <location>
        <position position="143"/>
    </location>
</feature>
<dbReference type="EC" id="3.5.99.6" evidence="4"/>
<comment type="pathway">
    <text evidence="4">Amino-sugar metabolism; N-acetylneuraminate degradation; D-fructose 6-phosphate from N-acetylneuraminate: step 5/5.</text>
</comment>
<dbReference type="PANTHER" id="PTHR11280">
    <property type="entry name" value="GLUCOSAMINE-6-PHOSPHATE ISOMERASE"/>
    <property type="match status" value="1"/>
</dbReference>
<evidence type="ECO:0000259" key="5">
    <source>
        <dbReference type="Pfam" id="PF01182"/>
    </source>
</evidence>
<keyword evidence="3 4" id="KW-0119">Carbohydrate metabolism</keyword>
<dbReference type="AlphaFoldDB" id="A0A7H8Q6C5"/>
<dbReference type="NCBIfam" id="TIGR00502">
    <property type="entry name" value="nagB"/>
    <property type="match status" value="1"/>
</dbReference>
<sequence length="245" mass="27063">MQLVKVDNYEEMSKKACSIIMEHIQENRNPVIGLATGSTPEKLYSCLIDEYKQGKVSFENVTTFNLDEYVGLKKDDANSYHHYMKEKLFDHVGLGVDQVHLPDGHSEDLEQDCLTYEKQIEEAGGIDIQVLGLGLNGHIGFNEPGTPFSSRTHVVELSPSTRSANARFFSSIEEVPTQAISMGIASIMASKKILLLVSGKQKAEALHRLLNSELTEDFPASILQTHPDVTIIADELALEASLSKS</sequence>
<dbReference type="CDD" id="cd01399">
    <property type="entry name" value="GlcN6P_deaminase"/>
    <property type="match status" value="1"/>
</dbReference>
<organism evidence="6 7">
    <name type="scientific">Planococcus glaciei</name>
    <dbReference type="NCBI Taxonomy" id="459472"/>
    <lineage>
        <taxon>Bacteria</taxon>
        <taxon>Bacillati</taxon>
        <taxon>Bacillota</taxon>
        <taxon>Bacilli</taxon>
        <taxon>Bacillales</taxon>
        <taxon>Caryophanaceae</taxon>
        <taxon>Planococcus</taxon>
    </lineage>
</organism>